<organism evidence="1 2">
    <name type="scientific">Cupriavidus oxalaticus</name>
    <dbReference type="NCBI Taxonomy" id="96344"/>
    <lineage>
        <taxon>Bacteria</taxon>
        <taxon>Pseudomonadati</taxon>
        <taxon>Pseudomonadota</taxon>
        <taxon>Betaproteobacteria</taxon>
        <taxon>Burkholderiales</taxon>
        <taxon>Burkholderiaceae</taxon>
        <taxon>Cupriavidus</taxon>
    </lineage>
</organism>
<dbReference type="EMBL" id="CP032518">
    <property type="protein sequence ID" value="QEZ44162.1"/>
    <property type="molecule type" value="Genomic_DNA"/>
</dbReference>
<reference evidence="1 2" key="1">
    <citation type="submission" date="2018-09" db="EMBL/GenBank/DDBJ databases">
        <title>Complete genome sequence of Cupriavidus oxalaticus T2, a bacterium capable of phenol tolerance and degradation.</title>
        <authorList>
            <person name="Yan J."/>
        </authorList>
    </citation>
    <scope>NUCLEOTIDE SEQUENCE [LARGE SCALE GENOMIC DNA]</scope>
    <source>
        <strain evidence="1 2">T2</strain>
    </source>
</reference>
<accession>A0A5P3VFM6</accession>
<protein>
    <submittedName>
        <fullName evidence="1">Uncharacterized protein</fullName>
    </submittedName>
</protein>
<evidence type="ECO:0000313" key="2">
    <source>
        <dbReference type="Proteomes" id="UP000325743"/>
    </source>
</evidence>
<gene>
    <name evidence="1" type="ORF">D2917_07905</name>
</gene>
<dbReference type="RefSeq" id="WP_151070229.1">
    <property type="nucleotide sequence ID" value="NZ_CP032518.1"/>
</dbReference>
<sequence>MSKRPAATASFQFPFEGRPKPLQRTGLFLLNAEVYLKLAGMSPQAAFAGEGLSALYRRLKRLQGRTVRPSIMLKIFTELFQRLNPPFRGDFDKALAGDAVALARIGRMGGFESALLGFGVQPEERKRRHWYLVVMERAGSRTIALSKPAGTGNV</sequence>
<name>A0A5P3VFM6_9BURK</name>
<proteinExistence type="predicted"/>
<dbReference type="Proteomes" id="UP000325743">
    <property type="component" value="Chromosome 1"/>
</dbReference>
<dbReference type="AlphaFoldDB" id="A0A5P3VFM6"/>
<evidence type="ECO:0000313" key="1">
    <source>
        <dbReference type="EMBL" id="QEZ44162.1"/>
    </source>
</evidence>